<comment type="cofactor">
    <cofactor evidence="1">
        <name>FAD</name>
        <dbReference type="ChEBI" id="CHEBI:57692"/>
    </cofactor>
</comment>
<feature type="domain" description="Amine oxidase" evidence="6">
    <location>
        <begin position="14"/>
        <end position="468"/>
    </location>
</feature>
<dbReference type="InterPro" id="IPR001613">
    <property type="entry name" value="Flavin_amine_oxidase"/>
</dbReference>
<dbReference type="EMBL" id="HBFO01002370">
    <property type="protein sequence ID" value="CAD8810538.1"/>
    <property type="molecule type" value="Transcribed_RNA"/>
</dbReference>
<dbReference type="InterPro" id="IPR036188">
    <property type="entry name" value="FAD/NAD-bd_sf"/>
</dbReference>
<dbReference type="PANTHER" id="PTHR10742:SF418">
    <property type="entry name" value="AMINE OXIDASE DOMAIN-CONTAINING PROTEIN"/>
    <property type="match status" value="1"/>
</dbReference>
<gene>
    <name evidence="7" type="ORF">OMED0930_LOCUS1632</name>
</gene>
<dbReference type="Gene3D" id="3.50.50.60">
    <property type="entry name" value="FAD/NAD(P)-binding domain"/>
    <property type="match status" value="1"/>
</dbReference>
<evidence type="ECO:0000259" key="6">
    <source>
        <dbReference type="Pfam" id="PF01593"/>
    </source>
</evidence>
<protein>
    <recommendedName>
        <fullName evidence="6">Amine oxidase domain-containing protein</fullName>
    </recommendedName>
</protein>
<dbReference type="Pfam" id="PF01593">
    <property type="entry name" value="Amino_oxidase"/>
    <property type="match status" value="1"/>
</dbReference>
<organism evidence="7">
    <name type="scientific">Ostreococcus mediterraneus</name>
    <dbReference type="NCBI Taxonomy" id="1486918"/>
    <lineage>
        <taxon>Eukaryota</taxon>
        <taxon>Viridiplantae</taxon>
        <taxon>Chlorophyta</taxon>
        <taxon>Mamiellophyceae</taxon>
        <taxon>Mamiellales</taxon>
        <taxon>Bathycoccaceae</taxon>
        <taxon>Ostreococcus</taxon>
    </lineage>
</organism>
<comment type="pathway">
    <text evidence="2">Amine and polyamine degradation; spermine degradation.</text>
</comment>
<sequence length="482" mass="52881">MSYDADVVILGAGFAGLHAARCLSMEHPERRTAPRAAAASSTTTSSSSSFAPVRCVVVDACGEPGGRVRVERDVAPWDVNSGPEFIHGDENSVLKRFIDACGFATREREWPDRYYLGLEDALLSADDAEETNADVREVHRLFDELPDVPGGDANDVTALEWLTSSVRASERVISLAENIYANDFCASLGKLGMHEVIEEKKRWVYGEKYLVLDRPLREVALELARGVDVRTNWDIASVDYSQPDRVVVTRKGSNDKIVAKKCVVALPITALRSRNRANSVKFIPRLPEAKINAAETIQMGNAAKVFIGFREIVWPDDLFDVVCTDCFLPEFWITTYPKSSHPRQAKNAEEAQAIADTKGLVTFFVAGDLANKISKMKESDVIAKAIEQLDRIFKTSCKERVTTTKIVNWANERLTQGAYTHPSVHAGNSRTLLAASVSNTLFFAGEATHTGVNPCLQGAMETGERAAHQTRAALFGVGSSKL</sequence>
<dbReference type="PANTHER" id="PTHR10742">
    <property type="entry name" value="FLAVIN MONOAMINE OXIDASE"/>
    <property type="match status" value="1"/>
</dbReference>
<dbReference type="InterPro" id="IPR050281">
    <property type="entry name" value="Flavin_monoamine_oxidase"/>
</dbReference>
<dbReference type="AlphaFoldDB" id="A0A7S0WBN0"/>
<evidence type="ECO:0000256" key="4">
    <source>
        <dbReference type="ARBA" id="ARBA00023002"/>
    </source>
</evidence>
<evidence type="ECO:0000313" key="7">
    <source>
        <dbReference type="EMBL" id="CAD8810538.1"/>
    </source>
</evidence>
<dbReference type="PRINTS" id="PR00757">
    <property type="entry name" value="AMINEOXDASEF"/>
</dbReference>
<evidence type="ECO:0000256" key="3">
    <source>
        <dbReference type="ARBA" id="ARBA00005995"/>
    </source>
</evidence>
<dbReference type="SUPFAM" id="SSF54373">
    <property type="entry name" value="FAD-linked reductases, C-terminal domain"/>
    <property type="match status" value="1"/>
</dbReference>
<evidence type="ECO:0000256" key="2">
    <source>
        <dbReference type="ARBA" id="ARBA00004723"/>
    </source>
</evidence>
<dbReference type="InterPro" id="IPR002937">
    <property type="entry name" value="Amino_oxidase"/>
</dbReference>
<evidence type="ECO:0000256" key="5">
    <source>
        <dbReference type="PIRSR" id="PIRSR601613-1"/>
    </source>
</evidence>
<keyword evidence="4" id="KW-0560">Oxidoreductase</keyword>
<comment type="similarity">
    <text evidence="3">Belongs to the flavin monoamine oxidase family.</text>
</comment>
<name>A0A7S0WBN0_9CHLO</name>
<dbReference type="GO" id="GO:0046592">
    <property type="term" value="F:polyamine oxidase activity"/>
    <property type="evidence" value="ECO:0007669"/>
    <property type="project" value="UniProtKB-ARBA"/>
</dbReference>
<evidence type="ECO:0000256" key="1">
    <source>
        <dbReference type="ARBA" id="ARBA00001974"/>
    </source>
</evidence>
<dbReference type="SUPFAM" id="SSF51905">
    <property type="entry name" value="FAD/NAD(P)-binding domain"/>
    <property type="match status" value="1"/>
</dbReference>
<accession>A0A7S0WBN0</accession>
<proteinExistence type="inferred from homology"/>
<feature type="binding site" evidence="5">
    <location>
        <position position="363"/>
    </location>
    <ligand>
        <name>substrate</name>
    </ligand>
</feature>
<reference evidence="7" key="1">
    <citation type="submission" date="2021-01" db="EMBL/GenBank/DDBJ databases">
        <authorList>
            <person name="Corre E."/>
            <person name="Pelletier E."/>
            <person name="Niang G."/>
            <person name="Scheremetjew M."/>
            <person name="Finn R."/>
            <person name="Kale V."/>
            <person name="Holt S."/>
            <person name="Cochrane G."/>
            <person name="Meng A."/>
            <person name="Brown T."/>
            <person name="Cohen L."/>
        </authorList>
    </citation>
    <scope>NUCLEOTIDE SEQUENCE</scope>
    <source>
        <strain evidence="7">Clade-D-RCC1621</strain>
    </source>
</reference>
<dbReference type="GO" id="GO:0006598">
    <property type="term" value="P:polyamine catabolic process"/>
    <property type="evidence" value="ECO:0007669"/>
    <property type="project" value="UniProtKB-ARBA"/>
</dbReference>